<evidence type="ECO:0000256" key="6">
    <source>
        <dbReference type="ARBA" id="ARBA00022842"/>
    </source>
</evidence>
<dbReference type="RefSeq" id="WP_169626911.1">
    <property type="nucleotide sequence ID" value="NZ_JABBNT010000006.1"/>
</dbReference>
<keyword evidence="4" id="KW-0547">Nucleotide-binding</keyword>
<keyword evidence="8" id="KW-0051">Antiviral defense</keyword>
<evidence type="ECO:0000256" key="10">
    <source>
        <dbReference type="ARBA" id="ARBA00044145"/>
    </source>
</evidence>
<keyword evidence="2" id="KW-0548">Nucleotidyltransferase</keyword>
<evidence type="ECO:0000313" key="15">
    <source>
        <dbReference type="Proteomes" id="UP000539372"/>
    </source>
</evidence>
<dbReference type="GO" id="GO:0005525">
    <property type="term" value="F:GTP binding"/>
    <property type="evidence" value="ECO:0007669"/>
    <property type="project" value="UniProtKB-KW"/>
</dbReference>
<evidence type="ECO:0000259" key="12">
    <source>
        <dbReference type="Pfam" id="PF21654"/>
    </source>
</evidence>
<accession>A0A7Y0E3H6</accession>
<comment type="catalytic activity">
    <reaction evidence="11">
        <text>GTP + ATP = 3',3'-cGAMP + 2 diphosphate</text>
        <dbReference type="Rhea" id="RHEA:35647"/>
        <dbReference type="ChEBI" id="CHEBI:30616"/>
        <dbReference type="ChEBI" id="CHEBI:33019"/>
        <dbReference type="ChEBI" id="CHEBI:37565"/>
        <dbReference type="ChEBI" id="CHEBI:71501"/>
    </reaction>
    <physiologicalReaction direction="left-to-right" evidence="11">
        <dbReference type="Rhea" id="RHEA:35648"/>
    </physiologicalReaction>
</comment>
<evidence type="ECO:0000256" key="1">
    <source>
        <dbReference type="ARBA" id="ARBA00022679"/>
    </source>
</evidence>
<dbReference type="Pfam" id="PF21713">
    <property type="entry name" value="DncV_C"/>
    <property type="match status" value="1"/>
</dbReference>
<keyword evidence="6" id="KW-0460">Magnesium</keyword>
<evidence type="ECO:0000313" key="14">
    <source>
        <dbReference type="EMBL" id="NMM46513.1"/>
    </source>
</evidence>
<evidence type="ECO:0000256" key="8">
    <source>
        <dbReference type="ARBA" id="ARBA00023118"/>
    </source>
</evidence>
<dbReference type="EMBL" id="JABBNT010000006">
    <property type="protein sequence ID" value="NMM46513.1"/>
    <property type="molecule type" value="Genomic_DNA"/>
</dbReference>
<keyword evidence="1" id="KW-0808">Transferase</keyword>
<dbReference type="GO" id="GO:0005524">
    <property type="term" value="F:ATP binding"/>
    <property type="evidence" value="ECO:0007669"/>
    <property type="project" value="UniProtKB-KW"/>
</dbReference>
<gene>
    <name evidence="14" type="ORF">HH303_18625</name>
</gene>
<dbReference type="GO" id="GO:0140701">
    <property type="term" value="F:3',3'-cyclic GMP-AMP synthase activity"/>
    <property type="evidence" value="ECO:0007669"/>
    <property type="project" value="InterPro"/>
</dbReference>
<evidence type="ECO:0000256" key="5">
    <source>
        <dbReference type="ARBA" id="ARBA00022840"/>
    </source>
</evidence>
<evidence type="ECO:0000256" key="9">
    <source>
        <dbReference type="ARBA" id="ARBA00023134"/>
    </source>
</evidence>
<evidence type="ECO:0000256" key="11">
    <source>
        <dbReference type="ARBA" id="ARBA00048304"/>
    </source>
</evidence>
<evidence type="ECO:0000256" key="2">
    <source>
        <dbReference type="ARBA" id="ARBA00022695"/>
    </source>
</evidence>
<dbReference type="InterPro" id="IPR048445">
    <property type="entry name" value="DncV-like_NTFase"/>
</dbReference>
<keyword evidence="5" id="KW-0067">ATP-binding</keyword>
<keyword evidence="15" id="KW-1185">Reference proteome</keyword>
<dbReference type="InterPro" id="IPR048446">
    <property type="entry name" value="DncV_C"/>
</dbReference>
<evidence type="ECO:0000256" key="4">
    <source>
        <dbReference type="ARBA" id="ARBA00022741"/>
    </source>
</evidence>
<keyword evidence="3" id="KW-0479">Metal-binding</keyword>
<dbReference type="AlphaFoldDB" id="A0A7Y0E3H6"/>
<dbReference type="GO" id="GO:0046872">
    <property type="term" value="F:metal ion binding"/>
    <property type="evidence" value="ECO:0007669"/>
    <property type="project" value="UniProtKB-KW"/>
</dbReference>
<evidence type="ECO:0000259" key="13">
    <source>
        <dbReference type="Pfam" id="PF21713"/>
    </source>
</evidence>
<name>A0A7Y0E3H6_9PROT</name>
<protein>
    <recommendedName>
        <fullName evidence="10">Cyclic GMP-AMP synthase</fullName>
    </recommendedName>
</protein>
<dbReference type="NCBIfam" id="NF041078">
    <property type="entry name" value="cGAS"/>
    <property type="match status" value="1"/>
</dbReference>
<sequence>MRGTLNAHKVFMGTALRPGYLKALDLEENREQLLREARDDIRQALREGMPQWQGLAKAQSLVESRYIAHASQLPPLRPRFRMQGSAVYQTLNDPAHKPPQEVDHDDGTFLPTSFVDGGGTVKPLLAAKGYFKVVEAILAPLCERKGWKLVNTKPTCVRVLIDPESHIDLPLYAIPDQEFVELAEESARAMLAEGVTSADSDIELAKHVYMNLPEDRIMLAHRDNGWIESDPRELEDWFLGAIRDHGEVVRRICRYLKGWRDYQWPKDGPSSITLMACVVTVFDDLNGTLPKNRDDLALQAVSHRLEELFSQPIANPVLPDQILDESWSPEERIDFKSHAAKLKAVIDGVLNGTFHKQIALSLLQERFGDRIPNDELLIEIDSEEREVLAYEPAKVAAPFVPRTTSG</sequence>
<evidence type="ECO:0000256" key="7">
    <source>
        <dbReference type="ARBA" id="ARBA00023080"/>
    </source>
</evidence>
<reference evidence="14 15" key="1">
    <citation type="submission" date="2020-04" db="EMBL/GenBank/DDBJ databases">
        <title>Rhodospirillaceae bacterium KN72 isolated from deep sea.</title>
        <authorList>
            <person name="Zhang D.-C."/>
        </authorList>
    </citation>
    <scope>NUCLEOTIDE SEQUENCE [LARGE SCALE GENOMIC DNA]</scope>
    <source>
        <strain evidence="14 15">KN72</strain>
    </source>
</reference>
<feature type="domain" description="Cyclic GMP-AMP synthase C-terminal" evidence="13">
    <location>
        <begin position="246"/>
        <end position="378"/>
    </location>
</feature>
<dbReference type="Pfam" id="PF21654">
    <property type="entry name" value="DncV-like_NTFase"/>
    <property type="match status" value="1"/>
</dbReference>
<proteinExistence type="predicted"/>
<dbReference type="GO" id="GO:0009117">
    <property type="term" value="P:nucleotide metabolic process"/>
    <property type="evidence" value="ECO:0007669"/>
    <property type="project" value="UniProtKB-KW"/>
</dbReference>
<organism evidence="14 15">
    <name type="scientific">Pacificispira spongiicola</name>
    <dbReference type="NCBI Taxonomy" id="2729598"/>
    <lineage>
        <taxon>Bacteria</taxon>
        <taxon>Pseudomonadati</taxon>
        <taxon>Pseudomonadota</taxon>
        <taxon>Alphaproteobacteria</taxon>
        <taxon>Rhodospirillales</taxon>
        <taxon>Rhodospirillaceae</taxon>
        <taxon>Pacificispira</taxon>
    </lineage>
</organism>
<keyword evidence="7" id="KW-0546">Nucleotide metabolism</keyword>
<dbReference type="InterPro" id="IPR047805">
    <property type="entry name" value="GAMP_synthase"/>
</dbReference>
<comment type="caution">
    <text evidence="14">The sequence shown here is derived from an EMBL/GenBank/DDBJ whole genome shotgun (WGS) entry which is preliminary data.</text>
</comment>
<keyword evidence="9" id="KW-0342">GTP-binding</keyword>
<dbReference type="GO" id="GO:0051607">
    <property type="term" value="P:defense response to virus"/>
    <property type="evidence" value="ECO:0007669"/>
    <property type="project" value="UniProtKB-KW"/>
</dbReference>
<dbReference type="Proteomes" id="UP000539372">
    <property type="component" value="Unassembled WGS sequence"/>
</dbReference>
<feature type="domain" description="Cyclic GMP-AMP synthase DncV-like nucleotidyltransferase" evidence="12">
    <location>
        <begin position="78"/>
        <end position="172"/>
    </location>
</feature>
<evidence type="ECO:0000256" key="3">
    <source>
        <dbReference type="ARBA" id="ARBA00022723"/>
    </source>
</evidence>